<dbReference type="PANTHER" id="PTHR11777">
    <property type="entry name" value="ALANYL-TRNA SYNTHETASE"/>
    <property type="match status" value="1"/>
</dbReference>
<feature type="binding site" evidence="9">
    <location>
        <position position="578"/>
    </location>
    <ligand>
        <name>Zn(2+)</name>
        <dbReference type="ChEBI" id="CHEBI:29105"/>
    </ligand>
</feature>
<dbReference type="FunFam" id="3.30.980.10:FF:000004">
    <property type="entry name" value="Alanine--tRNA ligase, cytoplasmic"/>
    <property type="match status" value="1"/>
</dbReference>
<dbReference type="InterPro" id="IPR023033">
    <property type="entry name" value="Ala_tRNA_ligase_euk/bac"/>
</dbReference>
<comment type="cofactor">
    <cofactor evidence="9">
        <name>Zn(2+)</name>
        <dbReference type="ChEBI" id="CHEBI:29105"/>
    </cofactor>
    <text evidence="9">Binds 1 zinc ion per subunit.</text>
</comment>
<feature type="binding site" evidence="9">
    <location>
        <position position="475"/>
    </location>
    <ligand>
        <name>Zn(2+)</name>
        <dbReference type="ChEBI" id="CHEBI:29105"/>
    </ligand>
</feature>
<reference evidence="11 12" key="1">
    <citation type="journal article" date="2015" name="Nature">
        <title>rRNA introns, odd ribosomes, and small enigmatic genomes across a large radiation of phyla.</title>
        <authorList>
            <person name="Brown C.T."/>
            <person name="Hug L.A."/>
            <person name="Thomas B.C."/>
            <person name="Sharon I."/>
            <person name="Castelle C.J."/>
            <person name="Singh A."/>
            <person name="Wilkins M.J."/>
            <person name="Williams K.H."/>
            <person name="Banfield J.F."/>
        </authorList>
    </citation>
    <scope>NUCLEOTIDE SEQUENCE [LARGE SCALE GENOMIC DNA]</scope>
</reference>
<comment type="caution">
    <text evidence="11">The sequence shown here is derived from an EMBL/GenBank/DDBJ whole genome shotgun (WGS) entry which is preliminary data.</text>
</comment>
<evidence type="ECO:0000256" key="8">
    <source>
        <dbReference type="ARBA" id="ARBA00023146"/>
    </source>
</evidence>
<keyword evidence="9" id="KW-0479">Metal-binding</keyword>
<dbReference type="Gene3D" id="3.30.980.10">
    <property type="entry name" value="Threonyl-trna Synthetase, Chain A, domain 2"/>
    <property type="match status" value="1"/>
</dbReference>
<comment type="catalytic activity">
    <reaction evidence="9">
        <text>tRNA(Ala) + L-alanine + ATP = L-alanyl-tRNA(Ala) + AMP + diphosphate</text>
        <dbReference type="Rhea" id="RHEA:12540"/>
        <dbReference type="Rhea" id="RHEA-COMP:9657"/>
        <dbReference type="Rhea" id="RHEA-COMP:9923"/>
        <dbReference type="ChEBI" id="CHEBI:30616"/>
        <dbReference type="ChEBI" id="CHEBI:33019"/>
        <dbReference type="ChEBI" id="CHEBI:57972"/>
        <dbReference type="ChEBI" id="CHEBI:78442"/>
        <dbReference type="ChEBI" id="CHEBI:78497"/>
        <dbReference type="ChEBI" id="CHEBI:456215"/>
        <dbReference type="EC" id="6.1.1.7"/>
    </reaction>
</comment>
<dbReference type="InterPro" id="IPR050058">
    <property type="entry name" value="Ala-tRNA_ligase"/>
</dbReference>
<sequence length="612" mass="68951">MGLGNILSIIMDKTSTGMDSQEIRDRFLKFFEKRGHTIIPSAPLVPENDPSVLFNTAGMQPLAPYLMGTPHPSGKRLVNSQKCVRTQDIEEVGDKTHDTFFEMLGNWSLGDYFKEEAIQWSFEFLTSKDEGLGLDPSRLYVTIFEGNDDAPRDNEALEIWRNYMPDSHIYFMPAKSNWWSPGDNGPCGPDTEMFYDVTEDGLGEMTKEEYLTADDRQDIVEVWNDVFMEYEKRDGKVIGRLAQKNVDTGSGLERVVMAIQGKDNVFETDLFAPIMQKIADLAGGDIPLDVKHIRASRIVADHVRTAVMIISDGVRPSNTDQGYILRRLLRRAVRYSDILGIGHNMLSELVPVIAEKYRGVYDNVFEQTDIIVKEIWEEEDRFRKTLERGTKEITRLFENKTISGDDAFKLFSTYGFPIEMTEELAEEHHVSVDRAGYDEEFKKHQELSRAGAEGKFKGGLADASAKTTALHTATHLMLAGLRKYLGNDVHQAGSNITEERTRFDFTYPQKVERDVLDNVEAYVNEAIAKGCAVKIEQMKKEDAKARGVEGSFWEKYPDVVNVYSVVAGDGTQYSAELCGGPHVEKTEGMGKFKIVKEEASSAGVRRIKATLS</sequence>
<evidence type="ECO:0000256" key="4">
    <source>
        <dbReference type="ARBA" id="ARBA00022741"/>
    </source>
</evidence>
<evidence type="ECO:0000313" key="11">
    <source>
        <dbReference type="EMBL" id="KKT36697.1"/>
    </source>
</evidence>
<keyword evidence="8 9" id="KW-0030">Aminoacyl-tRNA synthetase</keyword>
<dbReference type="GO" id="GO:0006419">
    <property type="term" value="P:alanyl-tRNA aminoacylation"/>
    <property type="evidence" value="ECO:0007669"/>
    <property type="project" value="UniProtKB-UniRule"/>
</dbReference>
<dbReference type="GO" id="GO:0005737">
    <property type="term" value="C:cytoplasm"/>
    <property type="evidence" value="ECO:0007669"/>
    <property type="project" value="UniProtKB-SubCell"/>
</dbReference>
<evidence type="ECO:0000313" key="12">
    <source>
        <dbReference type="Proteomes" id="UP000033815"/>
    </source>
</evidence>
<organism evidence="11 12">
    <name type="scientific">Candidatus Nomurabacteria bacterium GW2011_GWB1_44_12</name>
    <dbReference type="NCBI Taxonomy" id="1618748"/>
    <lineage>
        <taxon>Bacteria</taxon>
        <taxon>Candidatus Nomuraibacteriota</taxon>
    </lineage>
</organism>
<evidence type="ECO:0000256" key="3">
    <source>
        <dbReference type="ARBA" id="ARBA00022598"/>
    </source>
</evidence>
<keyword evidence="3 9" id="KW-0436">Ligase</keyword>
<comment type="function">
    <text evidence="9">Catalyzes the attachment of alanine to tRNA(Ala) in a two-step reaction: alanine is first activated by ATP to form Ala-AMP and then transferred to the acceptor end of tRNA(Ala). Also edits incorrectly charged Ser-tRNA(Ala) and Gly-tRNA(Ala) via its editing domain.</text>
</comment>
<dbReference type="CDD" id="cd00673">
    <property type="entry name" value="AlaRS_core"/>
    <property type="match status" value="1"/>
</dbReference>
<evidence type="ECO:0000256" key="2">
    <source>
        <dbReference type="ARBA" id="ARBA00022555"/>
    </source>
</evidence>
<dbReference type="SMART" id="SM00863">
    <property type="entry name" value="tRNA_SAD"/>
    <property type="match status" value="1"/>
</dbReference>
<dbReference type="Gene3D" id="3.30.54.20">
    <property type="match status" value="1"/>
</dbReference>
<dbReference type="Proteomes" id="UP000033815">
    <property type="component" value="Unassembled WGS sequence"/>
</dbReference>
<dbReference type="InterPro" id="IPR018163">
    <property type="entry name" value="Thr/Ala-tRNA-synth_IIc_edit"/>
</dbReference>
<dbReference type="GO" id="GO:0005524">
    <property type="term" value="F:ATP binding"/>
    <property type="evidence" value="ECO:0007669"/>
    <property type="project" value="UniProtKB-UniRule"/>
</dbReference>
<dbReference type="GO" id="GO:0008270">
    <property type="term" value="F:zinc ion binding"/>
    <property type="evidence" value="ECO:0007669"/>
    <property type="project" value="UniProtKB-UniRule"/>
</dbReference>
<keyword evidence="5 9" id="KW-0067">ATP-binding</keyword>
<dbReference type="EMBL" id="LCHP01000004">
    <property type="protein sequence ID" value="KKT36697.1"/>
    <property type="molecule type" value="Genomic_DNA"/>
</dbReference>
<evidence type="ECO:0000256" key="1">
    <source>
        <dbReference type="ARBA" id="ARBA00008226"/>
    </source>
</evidence>
<comment type="similarity">
    <text evidence="1 9">Belongs to the class-II aminoacyl-tRNA synthetase family.</text>
</comment>
<evidence type="ECO:0000256" key="7">
    <source>
        <dbReference type="ARBA" id="ARBA00022917"/>
    </source>
</evidence>
<dbReference type="InterPro" id="IPR002318">
    <property type="entry name" value="Ala-tRNA-lgiase_IIc"/>
</dbReference>
<dbReference type="InterPro" id="IPR018162">
    <property type="entry name" value="Ala-tRNA-ligase_IIc_anticod-bd"/>
</dbReference>
<keyword evidence="9" id="KW-0862">Zinc</keyword>
<evidence type="ECO:0000256" key="9">
    <source>
        <dbReference type="HAMAP-Rule" id="MF_00036"/>
    </source>
</evidence>
<dbReference type="AlphaFoldDB" id="A0A837I716"/>
<feature type="domain" description="Alanyl-transfer RNA synthetases family profile" evidence="10">
    <location>
        <begin position="18"/>
        <end position="612"/>
    </location>
</feature>
<dbReference type="InterPro" id="IPR018164">
    <property type="entry name" value="Ala-tRNA-synth_IIc_N"/>
</dbReference>
<dbReference type="PRINTS" id="PR00980">
    <property type="entry name" value="TRNASYNTHALA"/>
</dbReference>
<comment type="subcellular location">
    <subcellularLocation>
        <location evidence="9">Cytoplasm</location>
    </subcellularLocation>
</comment>
<dbReference type="NCBIfam" id="TIGR00344">
    <property type="entry name" value="alaS"/>
    <property type="match status" value="1"/>
</dbReference>
<dbReference type="Gene3D" id="3.30.930.10">
    <property type="entry name" value="Bira Bifunctional Protein, Domain 2"/>
    <property type="match status" value="1"/>
</dbReference>
<dbReference type="InterPro" id="IPR045864">
    <property type="entry name" value="aa-tRNA-synth_II/BPL/LPL"/>
</dbReference>
<dbReference type="InterPro" id="IPR012947">
    <property type="entry name" value="tRNA_SAD"/>
</dbReference>
<dbReference type="Pfam" id="PF07973">
    <property type="entry name" value="tRNA_SAD"/>
    <property type="match status" value="1"/>
</dbReference>
<keyword evidence="2 9" id="KW-0820">tRNA-binding</keyword>
<feature type="binding site" evidence="9">
    <location>
        <position position="582"/>
    </location>
    <ligand>
        <name>Zn(2+)</name>
        <dbReference type="ChEBI" id="CHEBI:29105"/>
    </ligand>
</feature>
<proteinExistence type="inferred from homology"/>
<dbReference type="EC" id="6.1.1.7" evidence="9"/>
<dbReference type="SUPFAM" id="SSF55186">
    <property type="entry name" value="ThrRS/AlaRS common domain"/>
    <property type="match status" value="1"/>
</dbReference>
<dbReference type="GO" id="GO:0000049">
    <property type="term" value="F:tRNA binding"/>
    <property type="evidence" value="ECO:0007669"/>
    <property type="project" value="UniProtKB-KW"/>
</dbReference>
<accession>A0A837I716</accession>
<evidence type="ECO:0000259" key="10">
    <source>
        <dbReference type="PROSITE" id="PS50860"/>
    </source>
</evidence>
<dbReference type="InterPro" id="IPR018165">
    <property type="entry name" value="Ala-tRNA-synth_IIc_core"/>
</dbReference>
<dbReference type="HAMAP" id="MF_00036_B">
    <property type="entry name" value="Ala_tRNA_synth_B"/>
    <property type="match status" value="1"/>
</dbReference>
<keyword evidence="4 9" id="KW-0547">Nucleotide-binding</keyword>
<comment type="domain">
    <text evidence="9">Consists of three domains; the N-terminal catalytic domain, the editing domain and the C-terminal C-Ala domain. The editing domain removes incorrectly charged amino acids, while the C-Ala domain, along with tRNA(Ala), serves as a bridge to cooperatively bring together the editing and aminoacylation centers thus stimulating deacylation of misacylated tRNAs.</text>
</comment>
<keyword evidence="6 9" id="KW-0694">RNA-binding</keyword>
<gene>
    <name evidence="9" type="primary">alaS</name>
    <name evidence="11" type="ORF">UW25_C0004G0025</name>
</gene>
<dbReference type="NCBIfam" id="NF002436">
    <property type="entry name" value="PRK01584.1"/>
    <property type="match status" value="1"/>
</dbReference>
<name>A0A837I716_9BACT</name>
<dbReference type="Pfam" id="PF01411">
    <property type="entry name" value="tRNA-synt_2c"/>
    <property type="match status" value="1"/>
</dbReference>
<evidence type="ECO:0000256" key="5">
    <source>
        <dbReference type="ARBA" id="ARBA00022840"/>
    </source>
</evidence>
<dbReference type="GO" id="GO:0004813">
    <property type="term" value="F:alanine-tRNA ligase activity"/>
    <property type="evidence" value="ECO:0007669"/>
    <property type="project" value="UniProtKB-UniRule"/>
</dbReference>
<dbReference type="PROSITE" id="PS50860">
    <property type="entry name" value="AA_TRNA_LIGASE_II_ALA"/>
    <property type="match status" value="1"/>
</dbReference>
<dbReference type="GO" id="GO:0002161">
    <property type="term" value="F:aminoacyl-tRNA deacylase activity"/>
    <property type="evidence" value="ECO:0007669"/>
    <property type="project" value="TreeGrafter"/>
</dbReference>
<keyword evidence="7 9" id="KW-0648">Protein biosynthesis</keyword>
<feature type="binding site" evidence="9">
    <location>
        <position position="471"/>
    </location>
    <ligand>
        <name>Zn(2+)</name>
        <dbReference type="ChEBI" id="CHEBI:29105"/>
    </ligand>
</feature>
<dbReference type="PANTHER" id="PTHR11777:SF9">
    <property type="entry name" value="ALANINE--TRNA LIGASE, CYTOPLASMIC"/>
    <property type="match status" value="1"/>
</dbReference>
<evidence type="ECO:0000256" key="6">
    <source>
        <dbReference type="ARBA" id="ARBA00022884"/>
    </source>
</evidence>
<dbReference type="SUPFAM" id="SSF55681">
    <property type="entry name" value="Class II aaRS and biotin synthetases"/>
    <property type="match status" value="1"/>
</dbReference>
<keyword evidence="9" id="KW-0963">Cytoplasm</keyword>
<protein>
    <recommendedName>
        <fullName evidence="9">Alanine--tRNA ligase</fullName>
        <ecNumber evidence="9">6.1.1.7</ecNumber>
    </recommendedName>
    <alternativeName>
        <fullName evidence="9">Alanyl-tRNA synthetase</fullName>
        <shortName evidence="9">AlaRS</shortName>
    </alternativeName>
</protein>
<dbReference type="SUPFAM" id="SSF101353">
    <property type="entry name" value="Putative anticodon-binding domain of alanyl-tRNA synthetase (AlaRS)"/>
    <property type="match status" value="1"/>
</dbReference>